<comment type="caution">
    <text evidence="2">The sequence shown here is derived from an EMBL/GenBank/DDBJ whole genome shotgun (WGS) entry which is preliminary data.</text>
</comment>
<evidence type="ECO:0000313" key="2">
    <source>
        <dbReference type="EMBL" id="KAF6081946.1"/>
    </source>
</evidence>
<gene>
    <name evidence="2" type="ORF">HJG60_008922</name>
</gene>
<name>A0A833YZT5_9CHIR</name>
<dbReference type="EMBL" id="JABVXQ010000013">
    <property type="protein sequence ID" value="KAF6081946.1"/>
    <property type="molecule type" value="Genomic_DNA"/>
</dbReference>
<protein>
    <submittedName>
        <fullName evidence="2">Uncharacterized protein</fullName>
    </submittedName>
</protein>
<evidence type="ECO:0000256" key="1">
    <source>
        <dbReference type="SAM" id="MobiDB-lite"/>
    </source>
</evidence>
<evidence type="ECO:0000313" key="3">
    <source>
        <dbReference type="Proteomes" id="UP000664940"/>
    </source>
</evidence>
<dbReference type="AlphaFoldDB" id="A0A833YZT5"/>
<proteinExistence type="predicted"/>
<accession>A0A833YZT5</accession>
<feature type="region of interest" description="Disordered" evidence="1">
    <location>
        <begin position="367"/>
        <end position="388"/>
    </location>
</feature>
<organism evidence="2 3">
    <name type="scientific">Phyllostomus discolor</name>
    <name type="common">pale spear-nosed bat</name>
    <dbReference type="NCBI Taxonomy" id="89673"/>
    <lineage>
        <taxon>Eukaryota</taxon>
        <taxon>Metazoa</taxon>
        <taxon>Chordata</taxon>
        <taxon>Craniata</taxon>
        <taxon>Vertebrata</taxon>
        <taxon>Euteleostomi</taxon>
        <taxon>Mammalia</taxon>
        <taxon>Eutheria</taxon>
        <taxon>Laurasiatheria</taxon>
        <taxon>Chiroptera</taxon>
        <taxon>Yangochiroptera</taxon>
        <taxon>Phyllostomidae</taxon>
        <taxon>Phyllostominae</taxon>
        <taxon>Phyllostomus</taxon>
    </lineage>
</organism>
<feature type="region of interest" description="Disordered" evidence="1">
    <location>
        <begin position="142"/>
        <end position="173"/>
    </location>
</feature>
<dbReference type="Proteomes" id="UP000664940">
    <property type="component" value="Unassembled WGS sequence"/>
</dbReference>
<reference evidence="2 3" key="1">
    <citation type="journal article" date="2020" name="Nature">
        <title>Six reference-quality genomes reveal evolution of bat adaptations.</title>
        <authorList>
            <person name="Jebb D."/>
            <person name="Huang Z."/>
            <person name="Pippel M."/>
            <person name="Hughes G.M."/>
            <person name="Lavrichenko K."/>
            <person name="Devanna P."/>
            <person name="Winkler S."/>
            <person name="Jermiin L.S."/>
            <person name="Skirmuntt E.C."/>
            <person name="Katzourakis A."/>
            <person name="Burkitt-Gray L."/>
            <person name="Ray D.A."/>
            <person name="Sullivan K.A.M."/>
            <person name="Roscito J.G."/>
            <person name="Kirilenko B.M."/>
            <person name="Davalos L.M."/>
            <person name="Corthals A.P."/>
            <person name="Power M.L."/>
            <person name="Jones G."/>
            <person name="Ransome R.D."/>
            <person name="Dechmann D.K.N."/>
            <person name="Locatelli A.G."/>
            <person name="Puechmaille S.J."/>
            <person name="Fedrigo O."/>
            <person name="Jarvis E.D."/>
            <person name="Hiller M."/>
            <person name="Vernes S.C."/>
            <person name="Myers E.W."/>
            <person name="Teeling E.C."/>
        </authorList>
    </citation>
    <scope>NUCLEOTIDE SEQUENCE [LARGE SCALE GENOMIC DNA]</scope>
    <source>
        <strain evidence="2">Bat1K_MPI-CBG_1</strain>
    </source>
</reference>
<sequence length="422" mass="45405">MRCAPTAVHRSAAVATLAVAPPAPYNPLPTGCPQCQQCPPSAFTSMGQRWLQGAYRGEKTCQGSCRVGGRGLGGACSPGPRTLEFQELKPDSFQPRDKPQVCPGESGERDGSTCQGWSDTCCVPGCGAREDTDTAGMIRHIHSDPDLGSGRGLKKPREEGVIPRGSSFPEERESEPLGCMLLGARAVPNLPGGKLRHRGAASCPRPSRKGLRWQAFEHRSVQLCDHDRPPTAPQRERECRAGWGCAGEGWAQAGGAGAWEGPQAEVWARHPQAGGSCREGLWSWPIWVQTPALPLTSCAALGRSINLSVLSVSHPMKGAQINEAEFWHIMNLMCLLNLKKQTNLKAGRLRQDPVRFGDSLVAGPSARFGPRRWARPGTPRPALPGGRQAWGGRWRSLKPPRGTRQHVRAHGCVAAAASMQTC</sequence>